<organism evidence="1 2">
    <name type="scientific">Emiliania huxleyi (strain CCMP1516)</name>
    <dbReference type="NCBI Taxonomy" id="280463"/>
    <lineage>
        <taxon>Eukaryota</taxon>
        <taxon>Haptista</taxon>
        <taxon>Haptophyta</taxon>
        <taxon>Prymnesiophyceae</taxon>
        <taxon>Isochrysidales</taxon>
        <taxon>Noelaerhabdaceae</taxon>
        <taxon>Emiliania</taxon>
    </lineage>
</organism>
<dbReference type="RefSeq" id="XP_005760545.1">
    <property type="nucleotide sequence ID" value="XM_005760488.1"/>
</dbReference>
<dbReference type="Proteomes" id="UP000013827">
    <property type="component" value="Unassembled WGS sequence"/>
</dbReference>
<proteinExistence type="predicted"/>
<name>A0A0D3IA31_EMIH1</name>
<dbReference type="GeneID" id="17254262"/>
<sequence>MRVCLPKGAGRTSNWIERGEGRAAQLARTVLAARLMASRGLDTWEELTVPILLSIINMNLRDKYASLTELCNAEDVSEEGIADKLKAAGYKYVTKFNQFKADT</sequence>
<dbReference type="Pfam" id="PF14056">
    <property type="entry name" value="DUF4250"/>
    <property type="match status" value="1"/>
</dbReference>
<dbReference type="PaxDb" id="2903-EOD08116"/>
<dbReference type="HOGENOM" id="CLU_2268922_0_0_1"/>
<accession>A0A0D3IA31</accession>
<dbReference type="AlphaFoldDB" id="A0A0D3IA31"/>
<reference evidence="1" key="2">
    <citation type="submission" date="2024-10" db="UniProtKB">
        <authorList>
            <consortium name="EnsemblProtists"/>
        </authorList>
    </citation>
    <scope>IDENTIFICATION</scope>
</reference>
<dbReference type="InterPro" id="IPR025346">
    <property type="entry name" value="DUF4250"/>
</dbReference>
<keyword evidence="2" id="KW-1185">Reference proteome</keyword>
<evidence type="ECO:0000313" key="2">
    <source>
        <dbReference type="Proteomes" id="UP000013827"/>
    </source>
</evidence>
<evidence type="ECO:0000313" key="1">
    <source>
        <dbReference type="EnsemblProtists" id="EOD08116"/>
    </source>
</evidence>
<protein>
    <submittedName>
        <fullName evidence="1">Uncharacterized protein</fullName>
    </submittedName>
</protein>
<dbReference type="KEGG" id="ehx:EMIHUDRAFT_217661"/>
<reference evidence="2" key="1">
    <citation type="journal article" date="2013" name="Nature">
        <title>Pan genome of the phytoplankton Emiliania underpins its global distribution.</title>
        <authorList>
            <person name="Read B.A."/>
            <person name="Kegel J."/>
            <person name="Klute M.J."/>
            <person name="Kuo A."/>
            <person name="Lefebvre S.C."/>
            <person name="Maumus F."/>
            <person name="Mayer C."/>
            <person name="Miller J."/>
            <person name="Monier A."/>
            <person name="Salamov A."/>
            <person name="Young J."/>
            <person name="Aguilar M."/>
            <person name="Claverie J.M."/>
            <person name="Frickenhaus S."/>
            <person name="Gonzalez K."/>
            <person name="Herman E.K."/>
            <person name="Lin Y.C."/>
            <person name="Napier J."/>
            <person name="Ogata H."/>
            <person name="Sarno A.F."/>
            <person name="Shmutz J."/>
            <person name="Schroeder D."/>
            <person name="de Vargas C."/>
            <person name="Verret F."/>
            <person name="von Dassow P."/>
            <person name="Valentin K."/>
            <person name="Van de Peer Y."/>
            <person name="Wheeler G."/>
            <person name="Dacks J.B."/>
            <person name="Delwiche C.F."/>
            <person name="Dyhrman S.T."/>
            <person name="Glockner G."/>
            <person name="John U."/>
            <person name="Richards T."/>
            <person name="Worden A.Z."/>
            <person name="Zhang X."/>
            <person name="Grigoriev I.V."/>
            <person name="Allen A.E."/>
            <person name="Bidle K."/>
            <person name="Borodovsky M."/>
            <person name="Bowler C."/>
            <person name="Brownlee C."/>
            <person name="Cock J.M."/>
            <person name="Elias M."/>
            <person name="Gladyshev V.N."/>
            <person name="Groth M."/>
            <person name="Guda C."/>
            <person name="Hadaegh A."/>
            <person name="Iglesias-Rodriguez M.D."/>
            <person name="Jenkins J."/>
            <person name="Jones B.M."/>
            <person name="Lawson T."/>
            <person name="Leese F."/>
            <person name="Lindquist E."/>
            <person name="Lobanov A."/>
            <person name="Lomsadze A."/>
            <person name="Malik S.B."/>
            <person name="Marsh M.E."/>
            <person name="Mackinder L."/>
            <person name="Mock T."/>
            <person name="Mueller-Roeber B."/>
            <person name="Pagarete A."/>
            <person name="Parker M."/>
            <person name="Probert I."/>
            <person name="Quesneville H."/>
            <person name="Raines C."/>
            <person name="Rensing S.A."/>
            <person name="Riano-Pachon D.M."/>
            <person name="Richier S."/>
            <person name="Rokitta S."/>
            <person name="Shiraiwa Y."/>
            <person name="Soanes D.M."/>
            <person name="van der Giezen M."/>
            <person name="Wahlund T.M."/>
            <person name="Williams B."/>
            <person name="Wilson W."/>
            <person name="Wolfe G."/>
            <person name="Wurch L.L."/>
        </authorList>
    </citation>
    <scope>NUCLEOTIDE SEQUENCE</scope>
</reference>
<dbReference type="EnsemblProtists" id="EOD08116">
    <property type="protein sequence ID" value="EOD08116"/>
    <property type="gene ID" value="EMIHUDRAFT_217661"/>
</dbReference>